<name>A0A9P6TGM5_9BASI</name>
<comment type="caution">
    <text evidence="2">The sequence shown here is derived from an EMBL/GenBank/DDBJ whole genome shotgun (WGS) entry which is preliminary data.</text>
</comment>
<keyword evidence="3" id="KW-1185">Reference proteome</keyword>
<protein>
    <submittedName>
        <fullName evidence="2">Uncharacterized protein</fullName>
    </submittedName>
</protein>
<evidence type="ECO:0000313" key="2">
    <source>
        <dbReference type="EMBL" id="KAG0151164.1"/>
    </source>
</evidence>
<proteinExistence type="predicted"/>
<sequence>MSGYTSQTTPFGNAFDRQFNEMPPTFRPGLDNDSQSANPSPSSNFDPDQLQRQSGNVTRNKFNAGSILPINRITDGNQQNGPDMITSEGSKSGFKNPPGGAQPNSFDTQIPGVGEPMVSTNQQGPSNPFNQGSPQDSGSSSQPTSFNQDSSSGPPLTNNNEFQPPNPEQRL</sequence>
<organism evidence="2 3">
    <name type="scientific">Cronartium quercuum f. sp. fusiforme G11</name>
    <dbReference type="NCBI Taxonomy" id="708437"/>
    <lineage>
        <taxon>Eukaryota</taxon>
        <taxon>Fungi</taxon>
        <taxon>Dikarya</taxon>
        <taxon>Basidiomycota</taxon>
        <taxon>Pucciniomycotina</taxon>
        <taxon>Pucciniomycetes</taxon>
        <taxon>Pucciniales</taxon>
        <taxon>Coleosporiaceae</taxon>
        <taxon>Cronartium</taxon>
    </lineage>
</organism>
<feature type="compositionally biased region" description="Polar residues" evidence="1">
    <location>
        <begin position="146"/>
        <end position="157"/>
    </location>
</feature>
<feature type="region of interest" description="Disordered" evidence="1">
    <location>
        <begin position="1"/>
        <end position="171"/>
    </location>
</feature>
<gene>
    <name evidence="2" type="ORF">CROQUDRAFT_130139</name>
</gene>
<evidence type="ECO:0000256" key="1">
    <source>
        <dbReference type="SAM" id="MobiDB-lite"/>
    </source>
</evidence>
<reference evidence="2" key="1">
    <citation type="submission" date="2013-11" db="EMBL/GenBank/DDBJ databases">
        <title>Genome sequence of the fusiform rust pathogen reveals effectors for host alternation and coevolution with pine.</title>
        <authorList>
            <consortium name="DOE Joint Genome Institute"/>
            <person name="Smith K."/>
            <person name="Pendleton A."/>
            <person name="Kubisiak T."/>
            <person name="Anderson C."/>
            <person name="Salamov A."/>
            <person name="Aerts A."/>
            <person name="Riley R."/>
            <person name="Clum A."/>
            <person name="Lindquist E."/>
            <person name="Ence D."/>
            <person name="Campbell M."/>
            <person name="Kronenberg Z."/>
            <person name="Feau N."/>
            <person name="Dhillon B."/>
            <person name="Hamelin R."/>
            <person name="Burleigh J."/>
            <person name="Smith J."/>
            <person name="Yandell M."/>
            <person name="Nelson C."/>
            <person name="Grigoriev I."/>
            <person name="Davis J."/>
        </authorList>
    </citation>
    <scope>NUCLEOTIDE SEQUENCE</scope>
    <source>
        <strain evidence="2">G11</strain>
    </source>
</reference>
<feature type="compositionally biased region" description="Polar residues" evidence="1">
    <location>
        <begin position="32"/>
        <end position="63"/>
    </location>
</feature>
<accession>A0A9P6TGM5</accession>
<dbReference type="AlphaFoldDB" id="A0A9P6TGM5"/>
<feature type="compositionally biased region" description="Low complexity" evidence="1">
    <location>
        <begin position="131"/>
        <end position="145"/>
    </location>
</feature>
<evidence type="ECO:0000313" key="3">
    <source>
        <dbReference type="Proteomes" id="UP000886653"/>
    </source>
</evidence>
<dbReference type="EMBL" id="MU167214">
    <property type="protein sequence ID" value="KAG0151164.1"/>
    <property type="molecule type" value="Genomic_DNA"/>
</dbReference>
<dbReference type="Proteomes" id="UP000886653">
    <property type="component" value="Unassembled WGS sequence"/>
</dbReference>
<feature type="compositionally biased region" description="Polar residues" evidence="1">
    <location>
        <begin position="1"/>
        <end position="11"/>
    </location>
</feature>
<feature type="compositionally biased region" description="Polar residues" evidence="1">
    <location>
        <begin position="118"/>
        <end position="130"/>
    </location>
</feature>